<name>A0ACD0NNZ7_9BASI</name>
<protein>
    <submittedName>
        <fullName evidence="1">Galactose oxidase</fullName>
    </submittedName>
</protein>
<evidence type="ECO:0000313" key="2">
    <source>
        <dbReference type="Proteomes" id="UP000245626"/>
    </source>
</evidence>
<keyword evidence="2" id="KW-1185">Reference proteome</keyword>
<organism evidence="1 2">
    <name type="scientific">Violaceomyces palustris</name>
    <dbReference type="NCBI Taxonomy" id="1673888"/>
    <lineage>
        <taxon>Eukaryota</taxon>
        <taxon>Fungi</taxon>
        <taxon>Dikarya</taxon>
        <taxon>Basidiomycota</taxon>
        <taxon>Ustilaginomycotina</taxon>
        <taxon>Ustilaginomycetes</taxon>
        <taxon>Violaceomycetales</taxon>
        <taxon>Violaceomycetaceae</taxon>
        <taxon>Violaceomyces</taxon>
    </lineage>
</organism>
<sequence>MGGVTWTLNFLVTITTFFSISRHVQAKPRILVYTKTAGYRHESIGIAVERITTFGNGSFSLGSDYLDDSVRPSNWDVFHTEDQGFFEIPGSLDQFDAVGFVSTTDQDPPLTGTILTNPGSSNLVNYIEKGGNFFGIHSASASLFGYPFYGRLVGAYFDYHPQIQNVGVKAVDQTGSGSAHPSVSKWPEQGFEIYEEVYNFRSDPRSLPSPANLLVTNSTSYQDPGVNPQGFRNGTNGPSPHPLAWWRQGGLLNGGNSGQPEGGARIVSSGGAGRSWYTSLGHDPETWRNNDFFLGHVFGGIDWVLKSPTTRINNSSGLIGQPPPSGAGSTSMQTSTRRDVIQSTTSSSTTSSSPSNSTGPANANSSGASKNWASTLPLLLSTFFLVTYENFFIPDRFHFGKKKKKKETGWASDAVMGVLCDEGEIVELREDEGRKAILEKTTNPLSFSPQPEIQSRETTGMGKKSKSNSAGKASVKAAKKAKAEKLADKKANKQAKKQNGPGQGGGGGKDSGKKGKSRGEEEEEEDLDALLQSYRERWEAEHQVFEEKVGGPPSRRVNATLTACPNGSDLWIFGGEYFDGEKAYFYQDLYKYSPEKDEWRSYSSQNQPGPRSAHQICASPASGGLLWCFGGEFATTKQTSFHHYRDLWVFSISTHSWDRVETKLKPSARSGHRMAMWKHYLVLFGGFVDTGARTTYLQDLWVFDTHEYKWHEIKQNDLRRPSARSGFSLLSCPEGLVLHGGYCKRYVKGQRTQGVALEDTWLLKMDEDLTKLDWVKRRKVGFAPSARSGCTMTLWGAKSMGVLFGGVTDTEADEESMESTFWNELFGYQLQGTGRWVSLNLKKPKKKGGAGKRRKKVKQQQQQRMVATRKANGKEEEEEVERRNGNRYQSDVDDEDDEEEEGEEDEEGRVERQVEREQKASEPTSPEQLQGSVEELEEEEEEEEEDDPNDPIKTIPLERYNAMLAIQRNTLYIYGGIYESERREYTLDDFYTLDLSKLDRFVCLKQCPIDTLEWNESEEEDSDTDEEGEGVEGEQDSDSSSGESGDEIPEGDEYPDEEERDPIDTRTQAEKDELRKKAQTFLGISKDSSSRSPTEILSTPLPGEILRTFYERTKQHWASQVLQNSPQLRGKEVRKLGFEMAEKRFSEYKPILEEIERIQAEAGLDEEELRNSSKASSGGALSGGVGVDSRNRR</sequence>
<evidence type="ECO:0000313" key="1">
    <source>
        <dbReference type="EMBL" id="PWN47512.1"/>
    </source>
</evidence>
<dbReference type="Proteomes" id="UP000245626">
    <property type="component" value="Unassembled WGS sequence"/>
</dbReference>
<reference evidence="1 2" key="1">
    <citation type="journal article" date="2018" name="Mol. Biol. Evol.">
        <title>Broad Genomic Sampling Reveals a Smut Pathogenic Ancestry of the Fungal Clade Ustilaginomycotina.</title>
        <authorList>
            <person name="Kijpornyongpan T."/>
            <person name="Mondo S.J."/>
            <person name="Barry K."/>
            <person name="Sandor L."/>
            <person name="Lee J."/>
            <person name="Lipzen A."/>
            <person name="Pangilinan J."/>
            <person name="LaButti K."/>
            <person name="Hainaut M."/>
            <person name="Henrissat B."/>
            <person name="Grigoriev I.V."/>
            <person name="Spatafora J.W."/>
            <person name="Aime M.C."/>
        </authorList>
    </citation>
    <scope>NUCLEOTIDE SEQUENCE [LARGE SCALE GENOMIC DNA]</scope>
    <source>
        <strain evidence="1 2">SA 807</strain>
    </source>
</reference>
<accession>A0ACD0NNZ7</accession>
<gene>
    <name evidence="1" type="ORF">IE53DRAFT_321082</name>
</gene>
<dbReference type="EMBL" id="KZ820412">
    <property type="protein sequence ID" value="PWN47512.1"/>
    <property type="molecule type" value="Genomic_DNA"/>
</dbReference>
<proteinExistence type="predicted"/>